<dbReference type="EMBL" id="UYYA01004137">
    <property type="protein sequence ID" value="VDM59872.1"/>
    <property type="molecule type" value="Genomic_DNA"/>
</dbReference>
<protein>
    <submittedName>
        <fullName evidence="7">Peptidase A1 domain-containing protein</fullName>
    </submittedName>
</protein>
<dbReference type="GO" id="GO:0005764">
    <property type="term" value="C:lysosome"/>
    <property type="evidence" value="ECO:0007669"/>
    <property type="project" value="TreeGrafter"/>
</dbReference>
<reference evidence="5 6" key="2">
    <citation type="submission" date="2018-11" db="EMBL/GenBank/DDBJ databases">
        <authorList>
            <consortium name="Pathogen Informatics"/>
        </authorList>
    </citation>
    <scope>NUCLEOTIDE SEQUENCE [LARGE SCALE GENOMIC DNA]</scope>
    <source>
        <strain evidence="5 6">Costa Rica</strain>
    </source>
</reference>
<dbReference type="InterPro" id="IPR034164">
    <property type="entry name" value="Pepsin-like_dom"/>
</dbReference>
<gene>
    <name evidence="5" type="ORF">ACOC_LOCUS8287</name>
</gene>
<evidence type="ECO:0000256" key="1">
    <source>
        <dbReference type="ARBA" id="ARBA00007447"/>
    </source>
</evidence>
<evidence type="ECO:0000313" key="7">
    <source>
        <dbReference type="WBParaSite" id="ACOC_0000828601-mRNA-1"/>
    </source>
</evidence>
<comment type="similarity">
    <text evidence="1 2">Belongs to the peptidase A1 family.</text>
</comment>
<keyword evidence="2" id="KW-0645">Protease</keyword>
<name>A0A0R3PRW1_ANGCS</name>
<dbReference type="OrthoDB" id="771136at2759"/>
<dbReference type="SUPFAM" id="SSF50630">
    <property type="entry name" value="Acid proteases"/>
    <property type="match status" value="1"/>
</dbReference>
<dbReference type="GO" id="GO:0006508">
    <property type="term" value="P:proteolysis"/>
    <property type="evidence" value="ECO:0007669"/>
    <property type="project" value="UniProtKB-KW"/>
</dbReference>
<dbReference type="InterPro" id="IPR001461">
    <property type="entry name" value="Aspartic_peptidase_A1"/>
</dbReference>
<feature type="signal peptide" evidence="3">
    <location>
        <begin position="1"/>
        <end position="18"/>
    </location>
</feature>
<dbReference type="PRINTS" id="PR00792">
    <property type="entry name" value="PEPSIN"/>
</dbReference>
<reference evidence="7" key="1">
    <citation type="submission" date="2017-02" db="UniProtKB">
        <authorList>
            <consortium name="WormBaseParasite"/>
        </authorList>
    </citation>
    <scope>IDENTIFICATION</scope>
</reference>
<dbReference type="Proteomes" id="UP000267027">
    <property type="component" value="Unassembled WGS sequence"/>
</dbReference>
<proteinExistence type="inferred from homology"/>
<sequence length="242" mass="26995">MKTILILITLMAMLQCKTYKMGARSSGQTFALLLDTGSSNLWVIDDSCDTEACDGYIGSIYTRRKFNATASSTFHTENSTITIQYGSGWCYGQLAMDTQEFLDAEDIADIFGYMPFDGIFGLAWPAISVENVTPPMQNLLPTLDKPLFTIWLDRKVISDTGTSWIGGPLYIMYAVVNQTDAQYNWRYGIYTVDCSTMMHQPDMQFTINGVTYNITSEEYILDLELGGGEVGVPSITQKFVPI</sequence>
<feature type="chain" id="PRO_5043130277" evidence="3">
    <location>
        <begin position="19"/>
        <end position="242"/>
    </location>
</feature>
<dbReference type="STRING" id="334426.A0A0R3PRW1"/>
<keyword evidence="2" id="KW-0064">Aspartyl protease</keyword>
<dbReference type="Gene3D" id="2.40.70.10">
    <property type="entry name" value="Acid Proteases"/>
    <property type="match status" value="2"/>
</dbReference>
<evidence type="ECO:0000256" key="3">
    <source>
        <dbReference type="SAM" id="SignalP"/>
    </source>
</evidence>
<dbReference type="AlphaFoldDB" id="A0A0R3PRW1"/>
<dbReference type="PROSITE" id="PS51767">
    <property type="entry name" value="PEPTIDASE_A1"/>
    <property type="match status" value="1"/>
</dbReference>
<keyword evidence="6" id="KW-1185">Reference proteome</keyword>
<dbReference type="PROSITE" id="PS00141">
    <property type="entry name" value="ASP_PROTEASE"/>
    <property type="match status" value="1"/>
</dbReference>
<evidence type="ECO:0000259" key="4">
    <source>
        <dbReference type="PROSITE" id="PS51767"/>
    </source>
</evidence>
<dbReference type="OMA" id="ACTHAIC"/>
<accession>A0A0R3PRW1</accession>
<dbReference type="CDD" id="cd05471">
    <property type="entry name" value="pepsin_like"/>
    <property type="match status" value="1"/>
</dbReference>
<dbReference type="PANTHER" id="PTHR47966:SF8">
    <property type="entry name" value="ASPARTIC PROTEASE 1-RELATED"/>
    <property type="match status" value="1"/>
</dbReference>
<evidence type="ECO:0000313" key="6">
    <source>
        <dbReference type="Proteomes" id="UP000267027"/>
    </source>
</evidence>
<dbReference type="InterPro" id="IPR021109">
    <property type="entry name" value="Peptidase_aspartic_dom_sf"/>
</dbReference>
<dbReference type="PANTHER" id="PTHR47966">
    <property type="entry name" value="BETA-SITE APP-CLEAVING ENZYME, ISOFORM A-RELATED"/>
    <property type="match status" value="1"/>
</dbReference>
<keyword evidence="3" id="KW-0732">Signal</keyword>
<dbReference type="InterPro" id="IPR001969">
    <property type="entry name" value="Aspartic_peptidase_AS"/>
</dbReference>
<dbReference type="InterPro" id="IPR033121">
    <property type="entry name" value="PEPTIDASE_A1"/>
</dbReference>
<dbReference type="WBParaSite" id="ACOC_0000828601-mRNA-1">
    <property type="protein sequence ID" value="ACOC_0000828601-mRNA-1"/>
    <property type="gene ID" value="ACOC_0000828601"/>
</dbReference>
<feature type="domain" description="Peptidase A1" evidence="4">
    <location>
        <begin position="17"/>
        <end position="242"/>
    </location>
</feature>
<organism evidence="7">
    <name type="scientific">Angiostrongylus costaricensis</name>
    <name type="common">Nematode worm</name>
    <dbReference type="NCBI Taxonomy" id="334426"/>
    <lineage>
        <taxon>Eukaryota</taxon>
        <taxon>Metazoa</taxon>
        <taxon>Ecdysozoa</taxon>
        <taxon>Nematoda</taxon>
        <taxon>Chromadorea</taxon>
        <taxon>Rhabditida</taxon>
        <taxon>Rhabditina</taxon>
        <taxon>Rhabditomorpha</taxon>
        <taxon>Strongyloidea</taxon>
        <taxon>Metastrongylidae</taxon>
        <taxon>Angiostrongylus</taxon>
    </lineage>
</organism>
<evidence type="ECO:0000256" key="2">
    <source>
        <dbReference type="RuleBase" id="RU000454"/>
    </source>
</evidence>
<dbReference type="Pfam" id="PF00026">
    <property type="entry name" value="Asp"/>
    <property type="match status" value="2"/>
</dbReference>
<keyword evidence="2" id="KW-0378">Hydrolase</keyword>
<evidence type="ECO:0000313" key="5">
    <source>
        <dbReference type="EMBL" id="VDM59872.1"/>
    </source>
</evidence>
<dbReference type="GO" id="GO:0004190">
    <property type="term" value="F:aspartic-type endopeptidase activity"/>
    <property type="evidence" value="ECO:0007669"/>
    <property type="project" value="UniProtKB-KW"/>
</dbReference>